<dbReference type="SUPFAM" id="SSF54631">
    <property type="entry name" value="CBS-domain pair"/>
    <property type="match status" value="1"/>
</dbReference>
<dbReference type="SUPFAM" id="SSF55804">
    <property type="entry name" value="Phoshotransferase/anion transport protein"/>
    <property type="match status" value="1"/>
</dbReference>
<dbReference type="Pfam" id="PF00359">
    <property type="entry name" value="PTS_EIIA_2"/>
    <property type="match status" value="1"/>
</dbReference>
<evidence type="ECO:0000259" key="3">
    <source>
        <dbReference type="PROSITE" id="PS51371"/>
    </source>
</evidence>
<name>A0A6C2UDL4_PONDE</name>
<dbReference type="EMBL" id="CAAHFG010000004">
    <property type="protein sequence ID" value="VGO17306.1"/>
    <property type="molecule type" value="Genomic_DNA"/>
</dbReference>
<dbReference type="Proteomes" id="UP000366872">
    <property type="component" value="Unassembled WGS sequence"/>
</dbReference>
<dbReference type="Pfam" id="PF00571">
    <property type="entry name" value="CBS"/>
    <property type="match status" value="1"/>
</dbReference>
<evidence type="ECO:0000256" key="1">
    <source>
        <dbReference type="PROSITE-ProRule" id="PRU00703"/>
    </source>
</evidence>
<proteinExistence type="predicted"/>
<dbReference type="InterPro" id="IPR000644">
    <property type="entry name" value="CBS_dom"/>
</dbReference>
<dbReference type="CDD" id="cd00211">
    <property type="entry name" value="PTS_IIA_fru"/>
    <property type="match status" value="1"/>
</dbReference>
<sequence length="305" mass="34506">MKIMNYTRREESWQPALASAPRDAALETMLARLCHNGFYTVNHELSHESILQALIKREERQTTAMGEGIAFPHARLEHLKKALFAIGTFDEPVLFDGNPVRIVCLILVPVSDPPVSLKIMAQLSRLLSDANVRRQVLDAQNPAELRNIFSAHNPRIDKPILARDIMRPPRFSVLGSDPVSTCSHLMSVNNLQAIPVIDEERRVLGEITVEGLFKYGLPEFFGQLKSVSFIAEFDPFEKYFDNESRILAADMMEPSARIVPMEHTIMEAVFDLAIKSYPKLYVVDEDNRWVGTIDKGLVLDNVINH</sequence>
<keyword evidence="5" id="KW-1185">Reference proteome</keyword>
<dbReference type="PROSITE" id="PS51094">
    <property type="entry name" value="PTS_EIIA_TYPE_2"/>
    <property type="match status" value="1"/>
</dbReference>
<gene>
    <name evidence="4" type="primary">mngA</name>
    <name evidence="4" type="ORF">PDESU_05902</name>
</gene>
<evidence type="ECO:0000313" key="4">
    <source>
        <dbReference type="EMBL" id="VGO17306.1"/>
    </source>
</evidence>
<evidence type="ECO:0000259" key="2">
    <source>
        <dbReference type="PROSITE" id="PS51094"/>
    </source>
</evidence>
<feature type="domain" description="CBS" evidence="3">
    <location>
        <begin position="166"/>
        <end position="226"/>
    </location>
</feature>
<keyword evidence="1" id="KW-0129">CBS domain</keyword>
<feature type="domain" description="PTS EIIA type-2" evidence="2">
    <location>
        <begin position="5"/>
        <end position="152"/>
    </location>
</feature>
<dbReference type="CDD" id="cd02205">
    <property type="entry name" value="CBS_pair_SF"/>
    <property type="match status" value="1"/>
</dbReference>
<dbReference type="RefSeq" id="WP_136082790.1">
    <property type="nucleotide sequence ID" value="NZ_CAAHFG010000004.1"/>
</dbReference>
<dbReference type="InterPro" id="IPR002178">
    <property type="entry name" value="PTS_EIIA_type-2_dom"/>
</dbReference>
<accession>A0A6C2UDL4</accession>
<organism evidence="4 5">
    <name type="scientific">Pontiella desulfatans</name>
    <dbReference type="NCBI Taxonomy" id="2750659"/>
    <lineage>
        <taxon>Bacteria</taxon>
        <taxon>Pseudomonadati</taxon>
        <taxon>Kiritimatiellota</taxon>
        <taxon>Kiritimatiellia</taxon>
        <taxon>Kiritimatiellales</taxon>
        <taxon>Pontiellaceae</taxon>
        <taxon>Pontiella</taxon>
    </lineage>
</organism>
<dbReference type="Gene3D" id="3.40.930.10">
    <property type="entry name" value="Mannitol-specific EII, Chain A"/>
    <property type="match status" value="1"/>
</dbReference>
<reference evidence="4 5" key="1">
    <citation type="submission" date="2019-04" db="EMBL/GenBank/DDBJ databases">
        <authorList>
            <person name="Van Vliet M D."/>
        </authorList>
    </citation>
    <scope>NUCLEOTIDE SEQUENCE [LARGE SCALE GENOMIC DNA]</scope>
    <source>
        <strain evidence="4 5">F1</strain>
    </source>
</reference>
<dbReference type="PROSITE" id="PS51371">
    <property type="entry name" value="CBS"/>
    <property type="match status" value="1"/>
</dbReference>
<dbReference type="PANTHER" id="PTHR47738">
    <property type="entry name" value="PTS SYSTEM FRUCTOSE-LIKE EIIA COMPONENT-RELATED"/>
    <property type="match status" value="1"/>
</dbReference>
<dbReference type="Gene3D" id="3.10.580.10">
    <property type="entry name" value="CBS-domain"/>
    <property type="match status" value="1"/>
</dbReference>
<dbReference type="AlphaFoldDB" id="A0A6C2UDL4"/>
<dbReference type="InterPro" id="IPR051541">
    <property type="entry name" value="PTS_SugarTrans_NitroReg"/>
</dbReference>
<dbReference type="InterPro" id="IPR046342">
    <property type="entry name" value="CBS_dom_sf"/>
</dbReference>
<evidence type="ECO:0000313" key="5">
    <source>
        <dbReference type="Proteomes" id="UP000366872"/>
    </source>
</evidence>
<dbReference type="InterPro" id="IPR016152">
    <property type="entry name" value="PTrfase/Anion_transptr"/>
</dbReference>
<protein>
    <submittedName>
        <fullName evidence="4">PTS system 2-O-alpha-mannosyl-D-glycerate-specific EIIABC component</fullName>
    </submittedName>
</protein>